<dbReference type="EMBL" id="CP097504">
    <property type="protein sequence ID" value="URD87459.1"/>
    <property type="molecule type" value="Genomic_DNA"/>
</dbReference>
<dbReference type="PANTHER" id="PTHR45952:SF4">
    <property type="entry name" value="ALUMINUM INDUCED PROTEIN WITH YGL AND LRDR MOTIFS"/>
    <property type="match status" value="1"/>
</dbReference>
<dbReference type="InterPro" id="IPR025114">
    <property type="entry name" value="D27-like_C"/>
</dbReference>
<dbReference type="Pfam" id="PF13225">
    <property type="entry name" value="D27-like_C"/>
    <property type="match status" value="1"/>
</dbReference>
<dbReference type="PANTHER" id="PTHR45952">
    <property type="entry name" value="ALUMINUM INDUCED PROTEIN WITH YGL AND LRDR MOTIFS"/>
    <property type="match status" value="1"/>
</dbReference>
<dbReference type="AlphaFoldDB" id="A0A9E7F0U3"/>
<dbReference type="CDD" id="cd01910">
    <property type="entry name" value="Wali7"/>
    <property type="match status" value="1"/>
</dbReference>
<dbReference type="Proteomes" id="UP001055439">
    <property type="component" value="Chromosome 2"/>
</dbReference>
<dbReference type="GO" id="GO:0005506">
    <property type="term" value="F:iron ion binding"/>
    <property type="evidence" value="ECO:0007669"/>
    <property type="project" value="InterPro"/>
</dbReference>
<dbReference type="Gene3D" id="3.60.20.10">
    <property type="entry name" value="Glutamine Phosphoribosylpyrophosphate, subunit 1, domain 1"/>
    <property type="match status" value="1"/>
</dbReference>
<feature type="domain" description="DUF3700" evidence="1">
    <location>
        <begin position="2"/>
        <end position="224"/>
    </location>
</feature>
<name>A0A9E7F0U3_9LILI</name>
<dbReference type="InterPro" id="IPR029055">
    <property type="entry name" value="Ntn_hydrolases_N"/>
</dbReference>
<dbReference type="InterPro" id="IPR044828">
    <property type="entry name" value="TSJT1-like"/>
</dbReference>
<dbReference type="OrthoDB" id="416096at2759"/>
<keyword evidence="3" id="KW-1185">Reference proteome</keyword>
<dbReference type="SUPFAM" id="SSF56235">
    <property type="entry name" value="N-terminal nucleophile aminohydrolases (Ntn hydrolases)"/>
    <property type="match status" value="1"/>
</dbReference>
<dbReference type="Pfam" id="PF12481">
    <property type="entry name" value="DUF3700"/>
    <property type="match status" value="1"/>
</dbReference>
<accession>A0A9E7F0U3</accession>
<dbReference type="SMART" id="SM01172">
    <property type="entry name" value="DUF3700"/>
    <property type="match status" value="1"/>
</dbReference>
<evidence type="ECO:0000259" key="1">
    <source>
        <dbReference type="SMART" id="SM01172"/>
    </source>
</evidence>
<reference evidence="2" key="1">
    <citation type="submission" date="2022-05" db="EMBL/GenBank/DDBJ databases">
        <title>The Musa troglodytarum L. genome provides insights into the mechanism of non-climacteric behaviour and enrichment of carotenoids.</title>
        <authorList>
            <person name="Wang J."/>
        </authorList>
    </citation>
    <scope>NUCLEOTIDE SEQUENCE</scope>
    <source>
        <tissue evidence="2">Leaf</tissue>
    </source>
</reference>
<gene>
    <name evidence="2" type="ORF">MUK42_27810</name>
</gene>
<evidence type="ECO:0000313" key="2">
    <source>
        <dbReference type="EMBL" id="URD87459.1"/>
    </source>
</evidence>
<proteinExistence type="predicted"/>
<evidence type="ECO:0000313" key="3">
    <source>
        <dbReference type="Proteomes" id="UP001055439"/>
    </source>
</evidence>
<organism evidence="2 3">
    <name type="scientific">Musa troglodytarum</name>
    <name type="common">fe'i banana</name>
    <dbReference type="NCBI Taxonomy" id="320322"/>
    <lineage>
        <taxon>Eukaryota</taxon>
        <taxon>Viridiplantae</taxon>
        <taxon>Streptophyta</taxon>
        <taxon>Embryophyta</taxon>
        <taxon>Tracheophyta</taxon>
        <taxon>Spermatophyta</taxon>
        <taxon>Magnoliopsida</taxon>
        <taxon>Liliopsida</taxon>
        <taxon>Zingiberales</taxon>
        <taxon>Musaceae</taxon>
        <taxon>Musa</taxon>
    </lineage>
</organism>
<sequence>MLAVFDRKVAKSPEGLRSPGTEGGDGGRSLLDHFLAARAGAVAINLGSSGGLAYTSKKQTPLLPRLFAVVDDIFCLFQGHIENITSLKQQYGLGKTANEVIIVIEAYKTLRDRGPFPASQVLRDLNGKFAFTLFDSSSNTTFMASDADGSVPFFWGADAQDHLVLSDDADIVKKGCGKSFAPFPKGCFFTTSGGLQSFEHPMNELKPMPRVDSQGQVCGATYNVDYMAKKDTGMPRVGSSANCFFLSLSSTMEANILRCGAIKTLPPISRRPQGMEFGHRMPPRKLLSSVVEARVQTEEKMVAATEKTTYTDNWFDRLAIRYLSRSIQATTAISNNKEGYESLVEAAIMICKKFDAKAQQDLVIQSLHRALPPIILTLASHSSTFLIMIANGLLASTCQIKILLPQSTFTREIFAAFTTLFFPWLVGPCQVRKSEVDGKTEKNVVYIPKCRFLESTNCVGMCTNLCKVPSQKFIQDSLGVPVYMVPNFEDMSCEMVFGQQPPLHDPTLKQPCYHKSCNGIDPSTHNKAETWCELLQWMKENWQHFILRRSR</sequence>
<protein>
    <submittedName>
        <fullName evidence="2">Stem-specific protein TSJT1</fullName>
    </submittedName>
</protein>
<dbReference type="InterPro" id="IPR024286">
    <property type="entry name" value="DUF3700"/>
</dbReference>